<proteinExistence type="predicted"/>
<gene>
    <name evidence="3" type="ORF">HZT40_03190</name>
</gene>
<dbReference type="InterPro" id="IPR027805">
    <property type="entry name" value="Transposase_HTH_dom"/>
</dbReference>
<feature type="domain" description="Transposase Helix-turn-helix" evidence="2">
    <location>
        <begin position="2"/>
        <end position="43"/>
    </location>
</feature>
<feature type="domain" description="Transposase IS4-like" evidence="1">
    <location>
        <begin position="72"/>
        <end position="150"/>
    </location>
</feature>
<evidence type="ECO:0000313" key="4">
    <source>
        <dbReference type="Proteomes" id="UP000510621"/>
    </source>
</evidence>
<keyword evidence="4" id="KW-1185">Reference proteome</keyword>
<dbReference type="GO" id="GO:0006313">
    <property type="term" value="P:DNA transposition"/>
    <property type="evidence" value="ECO:0007669"/>
    <property type="project" value="InterPro"/>
</dbReference>
<name>A0A7L6ANW2_9GAMM</name>
<protein>
    <submittedName>
        <fullName evidence="3">Transposase</fullName>
    </submittedName>
</protein>
<organism evidence="3 4">
    <name type="scientific">Candidatus Thiothrix singaporensis</name>
    <dbReference type="NCBI Taxonomy" id="2799669"/>
    <lineage>
        <taxon>Bacteria</taxon>
        <taxon>Pseudomonadati</taxon>
        <taxon>Pseudomonadota</taxon>
        <taxon>Gammaproteobacteria</taxon>
        <taxon>Thiotrichales</taxon>
        <taxon>Thiotrichaceae</taxon>
        <taxon>Thiothrix</taxon>
    </lineage>
</organism>
<dbReference type="GO" id="GO:0003677">
    <property type="term" value="F:DNA binding"/>
    <property type="evidence" value="ECO:0007669"/>
    <property type="project" value="InterPro"/>
</dbReference>
<sequence length="191" mass="21567">MSLADQLLLTLGYWREYRTLFHLGVAYGVHESTAQRIVTRTEQRLLAAQALDRERLEATEAPLAPRTQWWSWTPAKARLNAQKSKATLQREKHTHTQKFQLVIDQASGHILHVAQAVSNEHDVTLARQHTEAFPPGCLCLGDLGYQGLEIEGCRILIPFKKPRLRELEPEQVAFNRCSHGFGSRSNTASGC</sequence>
<reference evidence="3" key="1">
    <citation type="submission" date="2020-06" db="EMBL/GenBank/DDBJ databases">
        <title>Analysis procedures for assessing recovery of high quality, complete, closed genomes from Nanopore long read metagenome sequencing.</title>
        <authorList>
            <person name="Bessarab I."/>
            <person name="Arumugam K."/>
            <person name="Haryono M."/>
            <person name="Liu X."/>
            <person name="Roy S."/>
            <person name="Zuniga-Montanez R.E."/>
            <person name="Qiu G."/>
            <person name="Drautz-Moses D.I."/>
            <person name="Law Y.Y."/>
            <person name="Wuertz S."/>
            <person name="Lauro F.M."/>
            <person name="Huson D.H."/>
            <person name="Williams R.B."/>
        </authorList>
    </citation>
    <scope>NUCLEOTIDE SEQUENCE [LARGE SCALE GENOMIC DNA]</scope>
    <source>
        <strain evidence="3">SSD2</strain>
    </source>
</reference>
<evidence type="ECO:0000259" key="2">
    <source>
        <dbReference type="Pfam" id="PF13613"/>
    </source>
</evidence>
<evidence type="ECO:0000259" key="1">
    <source>
        <dbReference type="Pfam" id="PF01609"/>
    </source>
</evidence>
<dbReference type="Pfam" id="PF13613">
    <property type="entry name" value="HTH_Tnp_4"/>
    <property type="match status" value="1"/>
</dbReference>
<dbReference type="GO" id="GO:0004803">
    <property type="term" value="F:transposase activity"/>
    <property type="evidence" value="ECO:0007669"/>
    <property type="project" value="InterPro"/>
</dbReference>
<dbReference type="Pfam" id="PF01609">
    <property type="entry name" value="DDE_Tnp_1"/>
    <property type="match status" value="1"/>
</dbReference>
<accession>A0A7L6ANW2</accession>
<evidence type="ECO:0000313" key="3">
    <source>
        <dbReference type="EMBL" id="QLQ30775.1"/>
    </source>
</evidence>
<dbReference type="AlphaFoldDB" id="A0A7L6ANW2"/>
<dbReference type="KEGG" id="this:HZT40_03190"/>
<dbReference type="EMBL" id="CP059265">
    <property type="protein sequence ID" value="QLQ30775.1"/>
    <property type="molecule type" value="Genomic_DNA"/>
</dbReference>
<dbReference type="InterPro" id="IPR002559">
    <property type="entry name" value="Transposase_11"/>
</dbReference>
<dbReference type="Proteomes" id="UP000510621">
    <property type="component" value="Chromosome"/>
</dbReference>